<reference evidence="3 4" key="1">
    <citation type="journal article" date="2019" name="Mol. Biol. Evol.">
        <title>Blast fungal genomes show frequent chromosomal changes, gene gains and losses, and effector gene turnover.</title>
        <authorList>
            <person name="Gomez Luciano L.B."/>
            <person name="Jason Tsai I."/>
            <person name="Chuma I."/>
            <person name="Tosa Y."/>
            <person name="Chen Y.H."/>
            <person name="Li J.Y."/>
            <person name="Li M.Y."/>
            <person name="Jade Lu M.Y."/>
            <person name="Nakayashiki H."/>
            <person name="Li W.H."/>
        </authorList>
    </citation>
    <scope>NUCLEOTIDE SEQUENCE [LARGE SCALE GENOMIC DNA]</scope>
    <source>
        <strain evidence="3">MZ5-1-6</strain>
    </source>
</reference>
<evidence type="ECO:0000313" key="4">
    <source>
        <dbReference type="Proteomes" id="UP000294847"/>
    </source>
</evidence>
<evidence type="ECO:0000313" key="3">
    <source>
        <dbReference type="EMBL" id="QBZ65799.1"/>
    </source>
</evidence>
<name>A0A4P7NTT4_PYROR</name>
<proteinExistence type="predicted"/>
<feature type="region of interest" description="Disordered" evidence="1">
    <location>
        <begin position="42"/>
        <end position="80"/>
    </location>
</feature>
<dbReference type="EMBL" id="CP034210">
    <property type="protein sequence ID" value="QBZ65799.1"/>
    <property type="molecule type" value="Genomic_DNA"/>
</dbReference>
<feature type="transmembrane region" description="Helical" evidence="2">
    <location>
        <begin position="95"/>
        <end position="117"/>
    </location>
</feature>
<dbReference type="AlphaFoldDB" id="A0A4P7NTT4"/>
<sequence length="135" mass="14923">MGDSTRCVLIMFGPSKLGNKSSLGSSVPRSLDGELQVRLQAPPYARDPIEGGPLPDSRPSIRRSGKGIRHEASEKSTRRLPKALHSIPVHSKRQLACRMAAIAFPLLFYFVLFYLVFTKLETKNGNGGIPTNYRK</sequence>
<gene>
    <name evidence="3" type="ORF">PoMZ_12763</name>
</gene>
<keyword evidence="2" id="KW-1133">Transmembrane helix</keyword>
<evidence type="ECO:0000256" key="2">
    <source>
        <dbReference type="SAM" id="Phobius"/>
    </source>
</evidence>
<keyword evidence="2" id="KW-0472">Membrane</keyword>
<dbReference type="Proteomes" id="UP000294847">
    <property type="component" value="Chromosome 7"/>
</dbReference>
<keyword evidence="2" id="KW-0812">Transmembrane</keyword>
<feature type="compositionally biased region" description="Basic and acidic residues" evidence="1">
    <location>
        <begin position="68"/>
        <end position="77"/>
    </location>
</feature>
<protein>
    <submittedName>
        <fullName evidence="3">Uncharacterized protein</fullName>
    </submittedName>
</protein>
<evidence type="ECO:0000256" key="1">
    <source>
        <dbReference type="SAM" id="MobiDB-lite"/>
    </source>
</evidence>
<accession>A0A4P7NTT4</accession>
<organism evidence="3 4">
    <name type="scientific">Pyricularia oryzae</name>
    <name type="common">Rice blast fungus</name>
    <name type="synonym">Magnaporthe oryzae</name>
    <dbReference type="NCBI Taxonomy" id="318829"/>
    <lineage>
        <taxon>Eukaryota</taxon>
        <taxon>Fungi</taxon>
        <taxon>Dikarya</taxon>
        <taxon>Ascomycota</taxon>
        <taxon>Pezizomycotina</taxon>
        <taxon>Sordariomycetes</taxon>
        <taxon>Sordariomycetidae</taxon>
        <taxon>Magnaporthales</taxon>
        <taxon>Pyriculariaceae</taxon>
        <taxon>Pyricularia</taxon>
    </lineage>
</organism>